<keyword evidence="2" id="KW-1185">Reference proteome</keyword>
<organism evidence="1 2">
    <name type="scientific">Mollisia scopiformis</name>
    <name type="common">Conifer needle endophyte fungus</name>
    <name type="synonym">Phialocephala scopiformis</name>
    <dbReference type="NCBI Taxonomy" id="149040"/>
    <lineage>
        <taxon>Eukaryota</taxon>
        <taxon>Fungi</taxon>
        <taxon>Dikarya</taxon>
        <taxon>Ascomycota</taxon>
        <taxon>Pezizomycotina</taxon>
        <taxon>Leotiomycetes</taxon>
        <taxon>Helotiales</taxon>
        <taxon>Mollisiaceae</taxon>
        <taxon>Mollisia</taxon>
    </lineage>
</organism>
<accession>A0A132B8J5</accession>
<evidence type="ECO:0000313" key="2">
    <source>
        <dbReference type="Proteomes" id="UP000070700"/>
    </source>
</evidence>
<dbReference type="EMBL" id="KQ947434">
    <property type="protein sequence ID" value="KUJ08722.1"/>
    <property type="molecule type" value="Genomic_DNA"/>
</dbReference>
<dbReference type="RefSeq" id="XP_018063077.1">
    <property type="nucleotide sequence ID" value="XM_018221620.1"/>
</dbReference>
<dbReference type="OrthoDB" id="10649199at2759"/>
<gene>
    <name evidence="1" type="ORF">LY89DRAFT_764047</name>
</gene>
<dbReference type="InParanoid" id="A0A132B8J5"/>
<dbReference type="AlphaFoldDB" id="A0A132B8J5"/>
<proteinExistence type="predicted"/>
<evidence type="ECO:0000313" key="1">
    <source>
        <dbReference type="EMBL" id="KUJ08722.1"/>
    </source>
</evidence>
<dbReference type="KEGG" id="psco:LY89DRAFT_764047"/>
<reference evidence="1 2" key="1">
    <citation type="submission" date="2015-10" db="EMBL/GenBank/DDBJ databases">
        <title>Full genome of DAOMC 229536 Phialocephala scopiformis, a fungal endophyte of spruce producing the potent anti-insectan compound rugulosin.</title>
        <authorList>
            <consortium name="DOE Joint Genome Institute"/>
            <person name="Walker A.K."/>
            <person name="Frasz S.L."/>
            <person name="Seifert K.A."/>
            <person name="Miller J.D."/>
            <person name="Mondo S.J."/>
            <person name="Labutti K."/>
            <person name="Lipzen A."/>
            <person name="Dockter R."/>
            <person name="Kennedy M."/>
            <person name="Grigoriev I.V."/>
            <person name="Spatafora J.W."/>
        </authorList>
    </citation>
    <scope>NUCLEOTIDE SEQUENCE [LARGE SCALE GENOMIC DNA]</scope>
    <source>
        <strain evidence="1 2">CBS 120377</strain>
    </source>
</reference>
<name>A0A132B8J5_MOLSC</name>
<dbReference type="GeneID" id="28831346"/>
<protein>
    <submittedName>
        <fullName evidence="1">Uncharacterized protein</fullName>
    </submittedName>
</protein>
<sequence>MAPIDKTLRRRVFGAQFNKMDISPRLKRTYADAFFHLNKVEFSESGICTIRTKIRKIDFDQAYYCAPFMLYEISRRMKYHCNFIVVLDRGQADLEIFEFDDRGHIILYKQIECARTFDNDQDARRELCNIALHWLLHEGPLERSQDRDGKGIPLDYYDTIEEDSGSEDELNSTQSLAADFLEGSAAVEVETIGPANIVELKKGQLGLEKDTASKLKRAERTEYYDTMDLDEERFCS</sequence>
<dbReference type="Proteomes" id="UP000070700">
    <property type="component" value="Unassembled WGS sequence"/>
</dbReference>